<reference evidence="6 7" key="1">
    <citation type="journal article" date="2004" name="Nature">
        <title>Genome evolution in yeasts.</title>
        <authorList>
            <consortium name="Genolevures"/>
            <person name="Dujon B."/>
            <person name="Sherman D."/>
            <person name="Fischer G."/>
            <person name="Durrens P."/>
            <person name="Casaregola S."/>
            <person name="Lafontaine I."/>
            <person name="de Montigny J."/>
            <person name="Marck C."/>
            <person name="Neuveglise C."/>
            <person name="Talla E."/>
            <person name="Goffard N."/>
            <person name="Frangeul L."/>
            <person name="Aigle M."/>
            <person name="Anthouard V."/>
            <person name="Babour A."/>
            <person name="Barbe V."/>
            <person name="Barnay S."/>
            <person name="Blanchin S."/>
            <person name="Beckerich J.M."/>
            <person name="Beyne E."/>
            <person name="Bleykasten C."/>
            <person name="Boisrame A."/>
            <person name="Boyer J."/>
            <person name="Cattolico L."/>
            <person name="Confanioleri F."/>
            <person name="de Daruvar A."/>
            <person name="Despons L."/>
            <person name="Fabre E."/>
            <person name="Fairhead C."/>
            <person name="Ferry-Dumazet H."/>
            <person name="Groppi A."/>
            <person name="Hantraye F."/>
            <person name="Hennequin C."/>
            <person name="Jauniaux N."/>
            <person name="Joyet P."/>
            <person name="Kachouri R."/>
            <person name="Kerrest A."/>
            <person name="Koszul R."/>
            <person name="Lemaire M."/>
            <person name="Lesur I."/>
            <person name="Ma L."/>
            <person name="Muller H."/>
            <person name="Nicaud J.M."/>
            <person name="Nikolski M."/>
            <person name="Oztas S."/>
            <person name="Ozier-Kalogeropoulos O."/>
            <person name="Pellenz S."/>
            <person name="Potier S."/>
            <person name="Richard G.F."/>
            <person name="Straub M.L."/>
            <person name="Suleau A."/>
            <person name="Swennene D."/>
            <person name="Tekaia F."/>
            <person name="Wesolowski-Louvel M."/>
            <person name="Westhof E."/>
            <person name="Wirth B."/>
            <person name="Zeniou-Meyer M."/>
            <person name="Zivanovic I."/>
            <person name="Bolotin-Fukuhara M."/>
            <person name="Thierry A."/>
            <person name="Bouchier C."/>
            <person name="Caudron B."/>
            <person name="Scarpelli C."/>
            <person name="Gaillardin C."/>
            <person name="Weissenbach J."/>
            <person name="Wincker P."/>
            <person name="Souciet J.L."/>
        </authorList>
    </citation>
    <scope>NUCLEOTIDE SEQUENCE [LARGE SCALE GENOMIC DNA]</scope>
    <source>
        <strain evidence="7">ATCC 2001 / BCRC 20586 / JCM 3761 / NBRC 0622 / NRRL Y-65 / CBS 138</strain>
    </source>
</reference>
<dbReference type="CDD" id="cd00538">
    <property type="entry name" value="PA"/>
    <property type="match status" value="1"/>
</dbReference>
<dbReference type="AlphaFoldDB" id="Q6FMD3"/>
<dbReference type="GO" id="GO:0000324">
    <property type="term" value="C:fungal-type vacuole"/>
    <property type="evidence" value="ECO:0007669"/>
    <property type="project" value="EnsemblFungi"/>
</dbReference>
<comment type="similarity">
    <text evidence="1">Belongs to the peptidase M28 family. M28B subfamily.</text>
</comment>
<dbReference type="InterPro" id="IPR039373">
    <property type="entry name" value="Peptidase_M28B"/>
</dbReference>
<keyword evidence="7" id="KW-1185">Reference proteome</keyword>
<organism evidence="6 7">
    <name type="scientific">Candida glabrata (strain ATCC 2001 / BCRC 20586 / JCM 3761 / NBRC 0622 / NRRL Y-65 / CBS 138)</name>
    <name type="common">Yeast</name>
    <name type="synonym">Nakaseomyces glabratus</name>
    <dbReference type="NCBI Taxonomy" id="284593"/>
    <lineage>
        <taxon>Eukaryota</taxon>
        <taxon>Fungi</taxon>
        <taxon>Dikarya</taxon>
        <taxon>Ascomycota</taxon>
        <taxon>Saccharomycotina</taxon>
        <taxon>Saccharomycetes</taxon>
        <taxon>Saccharomycetales</taxon>
        <taxon>Saccharomycetaceae</taxon>
        <taxon>Nakaseomyces</taxon>
    </lineage>
</organism>
<dbReference type="KEGG" id="cgr:2890293"/>
<evidence type="ECO:0000313" key="7">
    <source>
        <dbReference type="Proteomes" id="UP000002428"/>
    </source>
</evidence>
<accession>Q6FMD3</accession>
<evidence type="ECO:0000259" key="4">
    <source>
        <dbReference type="Pfam" id="PF04389"/>
    </source>
</evidence>
<dbReference type="InterPro" id="IPR036757">
    <property type="entry name" value="TFR-like_dimer_dom_sf"/>
</dbReference>
<dbReference type="STRING" id="284593.Q6FMD3"/>
<dbReference type="PANTHER" id="PTHR10404:SF72">
    <property type="entry name" value="ZINC METALLOPROTEASE TRE2-RELATED"/>
    <property type="match status" value="1"/>
</dbReference>
<dbReference type="GO" id="GO:0043328">
    <property type="term" value="P:protein transport to vacuole involved in ubiquitin-dependent protein catabolic process via the multivesicular body sorting pathway"/>
    <property type="evidence" value="ECO:0007669"/>
    <property type="project" value="EnsemblFungi"/>
</dbReference>
<name>Q6FMD3_CANGA</name>
<dbReference type="eggNOG" id="KOG2195">
    <property type="taxonomic scope" value="Eukaryota"/>
</dbReference>
<evidence type="ECO:0000313" key="6">
    <source>
        <dbReference type="EMBL" id="CAG61574.1"/>
    </source>
</evidence>
<sequence>MDLPSEPPSYDVVNGQQSVRGEVGHASASASASASADIETGRTRDDSFDMDIDESALYENEGDGMIGNLGSTSIPYISRIKNRLNDNIIEPVQNNIIDPLVGLNYIVTDTVNYYVSKVGNPFILSRFIYIFIISIVAYGLLSREDPNKDHVSGTRGSFADHDAFLNYARLTADLSKFERDLEYLSSMPHMSGTKGDTAMRQYIYQSMKNNNIHLLREWEAEGFANYPKDDGMSLRIRPQSGEPFSIELTDVNFNPGSPNGELRDINLIYGHYGSEQDLQLLKEAQLLKEDFVLLIKYDQYVSQQVLMAQNYGAKAIVFISDVINGNENVIKQNSVSISQYGAGIMEIRYPNLKYSENSETYSKTMPSIPTLPLSYKQGRQLMELLHSGIKYEDKYFSGKPGIVKVDMRVDNVLRTAQPISDFVGKIEGKEQSDRAIVIAARRNSIDNGATTSAFGTAMMLSLIQLFQEMKFRFNWKPLRNIYFISFGGSDFNFEGSNTLVEQRLSALKEEIYAMVDISEVGLDFEDLGHLDIQCHPLMYDFFKSKSDHSQVDVNVLPVHDFGDWTPYLTHGIPTATFSKSKLKSKLLAHTKADTFERVGHLLKQSNYQEKLLDVLIFLFRSALLLVDKPVIPFEVSTFVTELDSMLNDLEISHKGQIRFDTIIKGLLMWKRLGKECTAWKHEWSNIVENLDNGMEPSLFSVHRWAWNKKITNIGRRLCAPNGLTDRNNYKNVIFGPTLFANNKDLLNWSFPGVRDAIYKQDYNKAQEELDGIGEILMNAAKIFSEETTDSSYK</sequence>
<feature type="compositionally biased region" description="Low complexity" evidence="2">
    <location>
        <begin position="26"/>
        <end position="36"/>
    </location>
</feature>
<dbReference type="Gene3D" id="1.20.930.40">
    <property type="entry name" value="Transferrin receptor-like, dimerisation domain"/>
    <property type="match status" value="1"/>
</dbReference>
<dbReference type="PANTHER" id="PTHR10404">
    <property type="entry name" value="N-ACETYLATED-ALPHA-LINKED ACIDIC DIPEPTIDASE"/>
    <property type="match status" value="1"/>
</dbReference>
<gene>
    <name evidence="5 6" type="ordered locus">CAGL0K08976g</name>
</gene>
<dbReference type="Gene3D" id="3.40.630.10">
    <property type="entry name" value="Zn peptidases"/>
    <property type="match status" value="1"/>
</dbReference>
<dbReference type="SUPFAM" id="SSF53187">
    <property type="entry name" value="Zn-dependent exopeptidases"/>
    <property type="match status" value="1"/>
</dbReference>
<feature type="domain" description="Transferrin receptor-like dimerisation" evidence="3">
    <location>
        <begin position="658"/>
        <end position="783"/>
    </location>
</feature>
<evidence type="ECO:0000313" key="5">
    <source>
        <dbReference type="CGD" id="CAL0134329"/>
    </source>
</evidence>
<dbReference type="InParanoid" id="Q6FMD3"/>
<protein>
    <recommendedName>
        <fullName evidence="8">Transferrin receptor-like dimerisation domain-containing protein</fullName>
    </recommendedName>
</protein>
<dbReference type="InterPro" id="IPR007484">
    <property type="entry name" value="Peptidase_M28"/>
</dbReference>
<dbReference type="SUPFAM" id="SSF52025">
    <property type="entry name" value="PA domain"/>
    <property type="match status" value="1"/>
</dbReference>
<dbReference type="HOGENOM" id="CLU_005688_1_1_1"/>
<dbReference type="Pfam" id="PF04389">
    <property type="entry name" value="Peptidase_M28"/>
    <property type="match status" value="1"/>
</dbReference>
<dbReference type="Proteomes" id="UP000002428">
    <property type="component" value="Chromosome K"/>
</dbReference>
<dbReference type="InterPro" id="IPR046450">
    <property type="entry name" value="PA_dom_sf"/>
</dbReference>
<dbReference type="SUPFAM" id="SSF47672">
    <property type="entry name" value="Transferrin receptor-like dimerisation domain"/>
    <property type="match status" value="1"/>
</dbReference>
<evidence type="ECO:0000256" key="1">
    <source>
        <dbReference type="ARBA" id="ARBA00005634"/>
    </source>
</evidence>
<feature type="region of interest" description="Disordered" evidence="2">
    <location>
        <begin position="1"/>
        <end position="47"/>
    </location>
</feature>
<dbReference type="VEuPathDB" id="FungiDB:CAGL0K08976g"/>
<dbReference type="Pfam" id="PF04253">
    <property type="entry name" value="TFR_dimer"/>
    <property type="match status" value="1"/>
</dbReference>
<evidence type="ECO:0008006" key="8">
    <source>
        <dbReference type="Google" id="ProtNLM"/>
    </source>
</evidence>
<dbReference type="OMA" id="RIIDPIY"/>
<evidence type="ECO:0000256" key="2">
    <source>
        <dbReference type="SAM" id="MobiDB-lite"/>
    </source>
</evidence>
<dbReference type="CGD" id="CAL0134329">
    <property type="gene designation" value="CAGL0K08976g"/>
</dbReference>
<dbReference type="GO" id="GO:0004180">
    <property type="term" value="F:carboxypeptidase activity"/>
    <property type="evidence" value="ECO:0007669"/>
    <property type="project" value="TreeGrafter"/>
</dbReference>
<dbReference type="InterPro" id="IPR007365">
    <property type="entry name" value="TFR-like_dimer_dom"/>
</dbReference>
<dbReference type="EMBL" id="CR380957">
    <property type="protein sequence ID" value="CAG61574.1"/>
    <property type="molecule type" value="Genomic_DNA"/>
</dbReference>
<feature type="domain" description="Peptidase M28" evidence="4">
    <location>
        <begin position="423"/>
        <end position="597"/>
    </location>
</feature>
<evidence type="ECO:0000259" key="3">
    <source>
        <dbReference type="Pfam" id="PF04253"/>
    </source>
</evidence>
<proteinExistence type="inferred from homology"/>
<dbReference type="FunCoup" id="Q6FMD3">
    <property type="interactions" value="25"/>
</dbReference>
<dbReference type="Gene3D" id="3.50.30.30">
    <property type="match status" value="1"/>
</dbReference>